<protein>
    <recommendedName>
        <fullName evidence="4 13">Homoserine kinase</fullName>
        <shortName evidence="13">HK</shortName>
        <shortName evidence="13">HSK</shortName>
        <ecNumber evidence="3 13">2.7.1.39</ecNumber>
    </recommendedName>
</protein>
<dbReference type="InterPro" id="IPR014721">
    <property type="entry name" value="Ribsml_uS5_D2-typ_fold_subgr"/>
</dbReference>
<dbReference type="Pfam" id="PF00288">
    <property type="entry name" value="GHMP_kinases_N"/>
    <property type="match status" value="1"/>
</dbReference>
<dbReference type="UniPathway" id="UPA00050">
    <property type="reaction ID" value="UER00064"/>
</dbReference>
<feature type="domain" description="GHMP kinase C-terminal" evidence="15">
    <location>
        <begin position="200"/>
        <end position="274"/>
    </location>
</feature>
<evidence type="ECO:0000256" key="3">
    <source>
        <dbReference type="ARBA" id="ARBA00012078"/>
    </source>
</evidence>
<dbReference type="InterPro" id="IPR006204">
    <property type="entry name" value="GHMP_kinase_N_dom"/>
</dbReference>
<dbReference type="NCBIfam" id="TIGR00191">
    <property type="entry name" value="thrB"/>
    <property type="match status" value="1"/>
</dbReference>
<dbReference type="GO" id="GO:0005524">
    <property type="term" value="F:ATP binding"/>
    <property type="evidence" value="ECO:0007669"/>
    <property type="project" value="UniProtKB-UniRule"/>
</dbReference>
<proteinExistence type="inferred from homology"/>
<dbReference type="EMBL" id="LTBB01000005">
    <property type="protein sequence ID" value="KYH29179.1"/>
    <property type="molecule type" value="Genomic_DNA"/>
</dbReference>
<evidence type="ECO:0000259" key="15">
    <source>
        <dbReference type="Pfam" id="PF08544"/>
    </source>
</evidence>
<evidence type="ECO:0000256" key="1">
    <source>
        <dbReference type="ARBA" id="ARBA00005015"/>
    </source>
</evidence>
<evidence type="ECO:0000313" key="17">
    <source>
        <dbReference type="Proteomes" id="UP000075374"/>
    </source>
</evidence>
<dbReference type="PROSITE" id="PS00627">
    <property type="entry name" value="GHMP_KINASES_ATP"/>
    <property type="match status" value="1"/>
</dbReference>
<keyword evidence="10 13" id="KW-0067">ATP-binding</keyword>
<feature type="binding site" evidence="13">
    <location>
        <begin position="85"/>
        <end position="95"/>
    </location>
    <ligand>
        <name>ATP</name>
        <dbReference type="ChEBI" id="CHEBI:30616"/>
    </ligand>
</feature>
<dbReference type="GO" id="GO:0004413">
    <property type="term" value="F:homoserine kinase activity"/>
    <property type="evidence" value="ECO:0007669"/>
    <property type="project" value="UniProtKB-UniRule"/>
</dbReference>
<evidence type="ECO:0000256" key="5">
    <source>
        <dbReference type="ARBA" id="ARBA00022605"/>
    </source>
</evidence>
<accession>A0A151ANI5</accession>
<dbReference type="STRING" id="1121305.CLCOL_13160"/>
<dbReference type="PRINTS" id="PR00958">
    <property type="entry name" value="HOMSERKINASE"/>
</dbReference>
<dbReference type="AlphaFoldDB" id="A0A151ANI5"/>
<dbReference type="InterPro" id="IPR013750">
    <property type="entry name" value="GHMP_kinase_C_dom"/>
</dbReference>
<reference evidence="16 17" key="1">
    <citation type="submission" date="2016-02" db="EMBL/GenBank/DDBJ databases">
        <title>Genome sequence of Clostridium colicanis DSM 13634.</title>
        <authorList>
            <person name="Poehlein A."/>
            <person name="Daniel R."/>
        </authorList>
    </citation>
    <scope>NUCLEOTIDE SEQUENCE [LARGE SCALE GENOMIC DNA]</scope>
    <source>
        <strain evidence="16 17">DSM 13634</strain>
    </source>
</reference>
<dbReference type="GO" id="GO:0009088">
    <property type="term" value="P:threonine biosynthetic process"/>
    <property type="evidence" value="ECO:0007669"/>
    <property type="project" value="UniProtKB-UniRule"/>
</dbReference>
<evidence type="ECO:0000256" key="12">
    <source>
        <dbReference type="ARBA" id="ARBA00049954"/>
    </source>
</evidence>
<evidence type="ECO:0000256" key="13">
    <source>
        <dbReference type="HAMAP-Rule" id="MF_00384"/>
    </source>
</evidence>
<dbReference type="PANTHER" id="PTHR20861">
    <property type="entry name" value="HOMOSERINE/4-DIPHOSPHOCYTIDYL-2-C-METHYL-D-ERYTHRITOL KINASE"/>
    <property type="match status" value="1"/>
</dbReference>
<keyword evidence="5 13" id="KW-0028">Amino-acid biosynthesis</keyword>
<dbReference type="Gene3D" id="3.30.230.10">
    <property type="match status" value="1"/>
</dbReference>
<dbReference type="PIRSF" id="PIRSF000676">
    <property type="entry name" value="Homoser_kin"/>
    <property type="match status" value="1"/>
</dbReference>
<dbReference type="InterPro" id="IPR020568">
    <property type="entry name" value="Ribosomal_Su5_D2-typ_SF"/>
</dbReference>
<evidence type="ECO:0000256" key="6">
    <source>
        <dbReference type="ARBA" id="ARBA00022679"/>
    </source>
</evidence>
<comment type="subcellular location">
    <subcellularLocation>
        <location evidence="13">Cytoplasm</location>
    </subcellularLocation>
</comment>
<keyword evidence="8 13" id="KW-0547">Nucleotide-binding</keyword>
<evidence type="ECO:0000256" key="7">
    <source>
        <dbReference type="ARBA" id="ARBA00022697"/>
    </source>
</evidence>
<dbReference type="GO" id="GO:0005737">
    <property type="term" value="C:cytoplasm"/>
    <property type="evidence" value="ECO:0007669"/>
    <property type="project" value="UniProtKB-SubCell"/>
</dbReference>
<evidence type="ECO:0000256" key="2">
    <source>
        <dbReference type="ARBA" id="ARBA00007370"/>
    </source>
</evidence>
<dbReference type="InterPro" id="IPR000870">
    <property type="entry name" value="Homoserine_kinase"/>
</dbReference>
<evidence type="ECO:0000256" key="4">
    <source>
        <dbReference type="ARBA" id="ARBA00017858"/>
    </source>
</evidence>
<evidence type="ECO:0000256" key="11">
    <source>
        <dbReference type="ARBA" id="ARBA00049375"/>
    </source>
</evidence>
<evidence type="ECO:0000259" key="14">
    <source>
        <dbReference type="Pfam" id="PF00288"/>
    </source>
</evidence>
<gene>
    <name evidence="13 16" type="primary">thrB</name>
    <name evidence="16" type="ORF">CLCOL_13160</name>
</gene>
<dbReference type="SUPFAM" id="SSF55060">
    <property type="entry name" value="GHMP Kinase, C-terminal domain"/>
    <property type="match status" value="1"/>
</dbReference>
<organism evidence="16 17">
    <name type="scientific">Clostridium colicanis DSM 13634</name>
    <dbReference type="NCBI Taxonomy" id="1121305"/>
    <lineage>
        <taxon>Bacteria</taxon>
        <taxon>Bacillati</taxon>
        <taxon>Bacillota</taxon>
        <taxon>Clostridia</taxon>
        <taxon>Eubacteriales</taxon>
        <taxon>Clostridiaceae</taxon>
        <taxon>Clostridium</taxon>
    </lineage>
</organism>
<sequence>MIRVRIPATTANMGPGFDTLGMALNLYNEIEIEKKRGKTEIYNNGQKSKDDYKENLIYTSLTKTLDMYNYEYNGFYINVSRCDIPISRGLGSSAACIVGGVAAANALMGNIMSTDKTIQVATEIEGHPDNIVPAIVGGMVISLQEGEKISYSKVQFPHKLKFAAMIPNFQVNTAISREMLPKSYLKEDCIFNISRSAMLISALYNGEFDKLRTCFSDRIHQPYRKPLIKNAEIILEKVKEIGAIGEFISGSGSTLMAVIEAKNAERFEKEAKSFLDSLEDEWKIILLDPDMEGVKVSSC</sequence>
<dbReference type="Gene3D" id="3.30.70.890">
    <property type="entry name" value="GHMP kinase, C-terminal domain"/>
    <property type="match status" value="1"/>
</dbReference>
<dbReference type="Proteomes" id="UP000075374">
    <property type="component" value="Unassembled WGS sequence"/>
</dbReference>
<evidence type="ECO:0000256" key="10">
    <source>
        <dbReference type="ARBA" id="ARBA00022840"/>
    </source>
</evidence>
<keyword evidence="9 13" id="KW-0418">Kinase</keyword>
<feature type="domain" description="GHMP kinase N-terminal" evidence="14">
    <location>
        <begin position="55"/>
        <end position="138"/>
    </location>
</feature>
<dbReference type="PANTHER" id="PTHR20861:SF1">
    <property type="entry name" value="HOMOSERINE KINASE"/>
    <property type="match status" value="1"/>
</dbReference>
<comment type="caution">
    <text evidence="16">The sequence shown here is derived from an EMBL/GenBank/DDBJ whole genome shotgun (WGS) entry which is preliminary data.</text>
</comment>
<dbReference type="SUPFAM" id="SSF54211">
    <property type="entry name" value="Ribosomal protein S5 domain 2-like"/>
    <property type="match status" value="1"/>
</dbReference>
<keyword evidence="7 13" id="KW-0791">Threonine biosynthesis</keyword>
<dbReference type="PATRIC" id="fig|1121305.3.peg.1318"/>
<dbReference type="RefSeq" id="WP_061858180.1">
    <property type="nucleotide sequence ID" value="NZ_LTBB01000005.1"/>
</dbReference>
<evidence type="ECO:0000256" key="8">
    <source>
        <dbReference type="ARBA" id="ARBA00022741"/>
    </source>
</evidence>
<comment type="function">
    <text evidence="12 13">Catalyzes the ATP-dependent phosphorylation of L-homoserine to L-homoserine phosphate.</text>
</comment>
<dbReference type="Pfam" id="PF08544">
    <property type="entry name" value="GHMP_kinases_C"/>
    <property type="match status" value="1"/>
</dbReference>
<keyword evidence="13" id="KW-0963">Cytoplasm</keyword>
<keyword evidence="17" id="KW-1185">Reference proteome</keyword>
<dbReference type="InterPro" id="IPR036554">
    <property type="entry name" value="GHMP_kinase_C_sf"/>
</dbReference>
<dbReference type="HAMAP" id="MF_00384">
    <property type="entry name" value="Homoser_kinase"/>
    <property type="match status" value="1"/>
</dbReference>
<evidence type="ECO:0000256" key="9">
    <source>
        <dbReference type="ARBA" id="ARBA00022777"/>
    </source>
</evidence>
<dbReference type="EC" id="2.7.1.39" evidence="3 13"/>
<evidence type="ECO:0000313" key="16">
    <source>
        <dbReference type="EMBL" id="KYH29179.1"/>
    </source>
</evidence>
<comment type="similarity">
    <text evidence="2 13">Belongs to the GHMP kinase family. Homoserine kinase subfamily.</text>
</comment>
<keyword evidence="6 13" id="KW-0808">Transferase</keyword>
<name>A0A151ANI5_9CLOT</name>
<dbReference type="InterPro" id="IPR006203">
    <property type="entry name" value="GHMP_knse_ATP-bd_CS"/>
</dbReference>
<comment type="pathway">
    <text evidence="1 13">Amino-acid biosynthesis; L-threonine biosynthesis; L-threonine from L-aspartate: step 4/5.</text>
</comment>
<comment type="catalytic activity">
    <reaction evidence="11 13">
        <text>L-homoserine + ATP = O-phospho-L-homoserine + ADP + H(+)</text>
        <dbReference type="Rhea" id="RHEA:13985"/>
        <dbReference type="ChEBI" id="CHEBI:15378"/>
        <dbReference type="ChEBI" id="CHEBI:30616"/>
        <dbReference type="ChEBI" id="CHEBI:57476"/>
        <dbReference type="ChEBI" id="CHEBI:57590"/>
        <dbReference type="ChEBI" id="CHEBI:456216"/>
        <dbReference type="EC" id="2.7.1.39"/>
    </reaction>
</comment>